<dbReference type="OrthoDB" id="2015280at2759"/>
<keyword evidence="5" id="KW-0961">Cell wall biogenesis/degradation</keyword>
<dbReference type="AlphaFoldDB" id="A0A6I9S5Y6"/>
<dbReference type="InParanoid" id="A0A6I9S5Y6"/>
<comment type="subcellular location">
    <subcellularLocation>
        <location evidence="2 5">Secreted</location>
        <location evidence="2 5">Cell wall</location>
    </subcellularLocation>
</comment>
<keyword evidence="4 5" id="KW-0134">Cell wall</keyword>
<dbReference type="InterPro" id="IPR029058">
    <property type="entry name" value="AB_hydrolase_fold"/>
</dbReference>
<organism evidence="6 7">
    <name type="scientific">Elaeis guineensis var. tenera</name>
    <name type="common">Oil palm</name>
    <dbReference type="NCBI Taxonomy" id="51953"/>
    <lineage>
        <taxon>Eukaryota</taxon>
        <taxon>Viridiplantae</taxon>
        <taxon>Streptophyta</taxon>
        <taxon>Embryophyta</taxon>
        <taxon>Tracheophyta</taxon>
        <taxon>Spermatophyta</taxon>
        <taxon>Magnoliopsida</taxon>
        <taxon>Liliopsida</taxon>
        <taxon>Arecaceae</taxon>
        <taxon>Arecoideae</taxon>
        <taxon>Cocoseae</taxon>
        <taxon>Elaeidinae</taxon>
        <taxon>Elaeis</taxon>
    </lineage>
</organism>
<evidence type="ECO:0000256" key="1">
    <source>
        <dbReference type="ARBA" id="ARBA00003534"/>
    </source>
</evidence>
<reference evidence="7" key="1">
    <citation type="submission" date="2025-08" db="UniProtKB">
        <authorList>
            <consortium name="RefSeq"/>
        </authorList>
    </citation>
    <scope>IDENTIFICATION</scope>
</reference>
<keyword evidence="5" id="KW-0378">Hydrolase</keyword>
<name>A0A6I9S5Y6_ELAGV</name>
<proteinExistence type="inferred from homology"/>
<comment type="similarity">
    <text evidence="3 5">Belongs to the pectinacetylesterase family.</text>
</comment>
<evidence type="ECO:0000256" key="2">
    <source>
        <dbReference type="ARBA" id="ARBA00004191"/>
    </source>
</evidence>
<accession>A0A6I9S5Y6</accession>
<dbReference type="GO" id="GO:0071555">
    <property type="term" value="P:cell wall organization"/>
    <property type="evidence" value="ECO:0007669"/>
    <property type="project" value="UniProtKB-KW"/>
</dbReference>
<dbReference type="PANTHER" id="PTHR21562:SF83">
    <property type="entry name" value="PECTIN ACETYLESTERASE 4"/>
    <property type="match status" value="1"/>
</dbReference>
<dbReference type="KEGG" id="egu:105056948"/>
<evidence type="ECO:0000256" key="3">
    <source>
        <dbReference type="ARBA" id="ARBA00005784"/>
    </source>
</evidence>
<dbReference type="Proteomes" id="UP000504607">
    <property type="component" value="Chromosome 14"/>
</dbReference>
<dbReference type="GeneID" id="105056948"/>
<evidence type="ECO:0000313" key="7">
    <source>
        <dbReference type="RefSeq" id="XP_010937638.1"/>
    </source>
</evidence>
<evidence type="ECO:0000256" key="5">
    <source>
        <dbReference type="RuleBase" id="RU363114"/>
    </source>
</evidence>
<evidence type="ECO:0000256" key="4">
    <source>
        <dbReference type="ARBA" id="ARBA00022512"/>
    </source>
</evidence>
<dbReference type="Pfam" id="PF03283">
    <property type="entry name" value="PAE"/>
    <property type="match status" value="1"/>
</dbReference>
<dbReference type="GO" id="GO:0016787">
    <property type="term" value="F:hydrolase activity"/>
    <property type="evidence" value="ECO:0007669"/>
    <property type="project" value="UniProtKB-KW"/>
</dbReference>
<comment type="function">
    <text evidence="1 5">Hydrolyzes acetyl esters in homogalacturonan regions of pectin. In type I primary cell wall, galacturonic acid residues of pectin can be acetylated at the O-2 and O-3 positions. Decreasing the degree of acetylation of pectin gels in vitro alters their physical properties.</text>
</comment>
<dbReference type="SUPFAM" id="SSF53474">
    <property type="entry name" value="alpha/beta-Hydrolases"/>
    <property type="match status" value="1"/>
</dbReference>
<protein>
    <recommendedName>
        <fullName evidence="5">Pectin acetylesterase</fullName>
        <ecNumber evidence="5">3.1.1.-</ecNumber>
    </recommendedName>
</protein>
<dbReference type="FunCoup" id="A0A6I9S5Y6">
    <property type="interactions" value="262"/>
</dbReference>
<gene>
    <name evidence="7" type="primary">LOC105056948</name>
</gene>
<sequence length="453" mass="51037">MKGSNRLRFSTQQYPTMAPGASVAVRRLRFWWWRRGSRARAIVKLGFTALLLTICAILNSRSRESALAAAPQPPAASTDPALVHLTLVRDAKKKGAVCLDGSPPGYHMQTGFGSGKDSWLIFLEGGGWCNSVASCTSRKMTALGSSHYMERQVPFVGILSDIQSQNPDFYNWNKVRVRYCDGASYSGNVKSDIQNGTKLFFRGQHIWEAIMDELLMKGLANAKQAFLTGCSAGGLATFIHCEDFRRLLPKEVTAKCLADAGFFLDEMDISKRRFIRSFYDDVVRLQDVGKKFQDCLPRMEPSQCFFAREIIKNINTPLFILNPAYDVWQIQHILAPESSDDQQSWLRCKLNIRNCDSDQIESLQGFRAALLDALSDFQHNKNGGMLINSCFIHCQTMNGITWHSPNSPKINNKTIAEAVGDWYLDRREVKEIDCAYPCNPTCINLDLMHPFKM</sequence>
<dbReference type="EC" id="3.1.1.-" evidence="5"/>
<keyword evidence="6" id="KW-1185">Reference proteome</keyword>
<keyword evidence="5" id="KW-0964">Secreted</keyword>
<dbReference type="PANTHER" id="PTHR21562">
    <property type="entry name" value="NOTUM-RELATED"/>
    <property type="match status" value="1"/>
</dbReference>
<dbReference type="RefSeq" id="XP_010937638.1">
    <property type="nucleotide sequence ID" value="XM_010939336.3"/>
</dbReference>
<dbReference type="InterPro" id="IPR004963">
    <property type="entry name" value="PAE/NOTUM"/>
</dbReference>
<evidence type="ECO:0000313" key="6">
    <source>
        <dbReference type="Proteomes" id="UP000504607"/>
    </source>
</evidence>